<dbReference type="SUPFAM" id="SSF48576">
    <property type="entry name" value="Terpenoid synthases"/>
    <property type="match status" value="1"/>
</dbReference>
<dbReference type="GO" id="GO:0010333">
    <property type="term" value="F:terpene synthase activity"/>
    <property type="evidence" value="ECO:0007669"/>
    <property type="project" value="InterPro"/>
</dbReference>
<evidence type="ECO:0000313" key="8">
    <source>
        <dbReference type="Proteomes" id="UP001324115"/>
    </source>
</evidence>
<dbReference type="InterPro" id="IPR001906">
    <property type="entry name" value="Terpene_synth_N"/>
</dbReference>
<dbReference type="FunFam" id="1.50.10.130:FF:000001">
    <property type="entry name" value="Isoprene synthase, chloroplastic"/>
    <property type="match status" value="1"/>
</dbReference>
<dbReference type="GO" id="GO:0016102">
    <property type="term" value="P:diterpenoid biosynthetic process"/>
    <property type="evidence" value="ECO:0007669"/>
    <property type="project" value="InterPro"/>
</dbReference>
<dbReference type="Pfam" id="PF01397">
    <property type="entry name" value="Terpene_synth"/>
    <property type="match status" value="1"/>
</dbReference>
<evidence type="ECO:0000259" key="6">
    <source>
        <dbReference type="Pfam" id="PF03936"/>
    </source>
</evidence>
<evidence type="ECO:0000256" key="4">
    <source>
        <dbReference type="ARBA" id="ARBA00023239"/>
    </source>
</evidence>
<dbReference type="InterPro" id="IPR008949">
    <property type="entry name" value="Isoprenoid_synthase_dom_sf"/>
</dbReference>
<dbReference type="InterPro" id="IPR044814">
    <property type="entry name" value="Terpene_cyclase_plant_C1"/>
</dbReference>
<dbReference type="InterPro" id="IPR036965">
    <property type="entry name" value="Terpene_synth_N_sf"/>
</dbReference>
<keyword evidence="8" id="KW-1185">Reference proteome</keyword>
<sequence length="631" mass="73108">MALNLLASLPICNLTRLPPIPSKGPISLVKSRSGIVVQCMPASKISNSSTTLRRSANYQPSDWHYDFIQSLRNEYTGESCTRQNNMLKEQVRMMLHKVVDPLEQLELIDILQRLGISYNFEGEIKRILEGLYNNIDHGSDTETWKTKNLYATALKFRLLRQHGYIVSQEVFNSFMDERGNFKACLCEDTKGMLSLYEASFLSIENENILEDAREFSTKHMKVYVKKNKDKNLSALVNHSLKVPLHWRMLRLEARWFIDIYRRREDMNTTLLELAELDFNMVQATHQEDLKELSRSWKSTGLAENLNFVRDRPLECFLWTMGLLFQPQFGYFRRTIAKFGALITVIDDIYDAYGTLEELECFTNAVERFVTSMRLCLECFNLKLSLTYRLNVNGSPYDSRWDINAMDGLPEYMKMCFFALHNSVNELAFDILKEQGFNIIRSLKKVWADLCRTYLLEAKWYHNGYTPSLQEYIENAWISIAGPNLMMQAYFCVTNPLTSEALDCLEEYPNMVRWSSLILRLADDLGTSTDEIKRGDVPKSIQCYMNETGASEEDAREYIRCMISATWKKMNDVRVASSPFSQTYIDISFNFARMAQFMYQHGDGHGAGNHETKGHILSLLIQPIPLNKNRCD</sequence>
<dbReference type="SFLD" id="SFLDG01019">
    <property type="entry name" value="Terpene_Cyclase_Like_1_C_Termi"/>
    <property type="match status" value="1"/>
</dbReference>
<feature type="domain" description="Terpene synthase N-terminal" evidence="5">
    <location>
        <begin position="62"/>
        <end position="240"/>
    </location>
</feature>
<dbReference type="InterPro" id="IPR008930">
    <property type="entry name" value="Terpenoid_cyclase/PrenylTrfase"/>
</dbReference>
<feature type="domain" description="Terpene synthase metal-binding" evidence="6">
    <location>
        <begin position="297"/>
        <end position="568"/>
    </location>
</feature>
<dbReference type="InterPro" id="IPR005630">
    <property type="entry name" value="Terpene_synthase_metal-bd"/>
</dbReference>
<evidence type="ECO:0000313" key="7">
    <source>
        <dbReference type="EMBL" id="KAK4572331.1"/>
    </source>
</evidence>
<evidence type="ECO:0000256" key="1">
    <source>
        <dbReference type="ARBA" id="ARBA00001946"/>
    </source>
</evidence>
<dbReference type="CDD" id="cd00684">
    <property type="entry name" value="Terpene_cyclase_plant_C1"/>
    <property type="match status" value="1"/>
</dbReference>
<protein>
    <submittedName>
        <fullName evidence="7">Uncharacterized protein</fullName>
    </submittedName>
</protein>
<keyword evidence="3" id="KW-0460">Magnesium</keyword>
<evidence type="ECO:0000259" key="5">
    <source>
        <dbReference type="Pfam" id="PF01397"/>
    </source>
</evidence>
<dbReference type="AlphaFoldDB" id="A0AAN7EI58"/>
<name>A0AAN7EI58_QUERU</name>
<evidence type="ECO:0000256" key="3">
    <source>
        <dbReference type="ARBA" id="ARBA00022842"/>
    </source>
</evidence>
<dbReference type="EMBL" id="JAXUIC010000009">
    <property type="protein sequence ID" value="KAK4572331.1"/>
    <property type="molecule type" value="Genomic_DNA"/>
</dbReference>
<dbReference type="Proteomes" id="UP001324115">
    <property type="component" value="Unassembled WGS sequence"/>
</dbReference>
<gene>
    <name evidence="7" type="ORF">RGQ29_030674</name>
</gene>
<keyword evidence="2" id="KW-0479">Metal-binding</keyword>
<dbReference type="GO" id="GO:0000287">
    <property type="term" value="F:magnesium ion binding"/>
    <property type="evidence" value="ECO:0007669"/>
    <property type="project" value="InterPro"/>
</dbReference>
<comment type="caution">
    <text evidence="7">The sequence shown here is derived from an EMBL/GenBank/DDBJ whole genome shotgun (WGS) entry which is preliminary data.</text>
</comment>
<keyword evidence="4" id="KW-0456">Lyase</keyword>
<dbReference type="SFLD" id="SFLDG01014">
    <property type="entry name" value="Terpene_Cyclase_Like_1_N-term"/>
    <property type="match status" value="1"/>
</dbReference>
<reference evidence="7 8" key="1">
    <citation type="journal article" date="2023" name="G3 (Bethesda)">
        <title>A haplotype-resolved chromosome-scale genome for Quercus rubra L. provides insights into the genetics of adaptive traits for red oak species.</title>
        <authorList>
            <person name="Kapoor B."/>
            <person name="Jenkins J."/>
            <person name="Schmutz J."/>
            <person name="Zhebentyayeva T."/>
            <person name="Kuelheim C."/>
            <person name="Coggeshall M."/>
            <person name="Heim C."/>
            <person name="Lasky J.R."/>
            <person name="Leites L."/>
            <person name="Islam-Faridi N."/>
            <person name="Romero-Severson J."/>
            <person name="DeLeo V.L."/>
            <person name="Lucas S.M."/>
            <person name="Lazic D."/>
            <person name="Gailing O."/>
            <person name="Carlson J."/>
            <person name="Staton M."/>
        </authorList>
    </citation>
    <scope>NUCLEOTIDE SEQUENCE [LARGE SCALE GENOMIC DNA]</scope>
    <source>
        <strain evidence="7">Pseudo-F2</strain>
    </source>
</reference>
<dbReference type="Gene3D" id="1.50.10.130">
    <property type="entry name" value="Terpene synthase, N-terminal domain"/>
    <property type="match status" value="1"/>
</dbReference>
<dbReference type="SFLD" id="SFLDS00005">
    <property type="entry name" value="Isoprenoid_Synthase_Type_I"/>
    <property type="match status" value="1"/>
</dbReference>
<dbReference type="PANTHER" id="PTHR31225:SF9">
    <property type="entry name" value="TERPENE SYNTHASE 10"/>
    <property type="match status" value="1"/>
</dbReference>
<dbReference type="InterPro" id="IPR050148">
    <property type="entry name" value="Terpene_synthase-like"/>
</dbReference>
<dbReference type="InterPro" id="IPR034741">
    <property type="entry name" value="Terpene_cyclase-like_1_C"/>
</dbReference>
<proteinExistence type="predicted"/>
<comment type="cofactor">
    <cofactor evidence="1">
        <name>Mg(2+)</name>
        <dbReference type="ChEBI" id="CHEBI:18420"/>
    </cofactor>
</comment>
<dbReference type="Pfam" id="PF03936">
    <property type="entry name" value="Terpene_synth_C"/>
    <property type="match status" value="1"/>
</dbReference>
<evidence type="ECO:0000256" key="2">
    <source>
        <dbReference type="ARBA" id="ARBA00022723"/>
    </source>
</evidence>
<accession>A0AAN7EI58</accession>
<organism evidence="7 8">
    <name type="scientific">Quercus rubra</name>
    <name type="common">Northern red oak</name>
    <name type="synonym">Quercus borealis</name>
    <dbReference type="NCBI Taxonomy" id="3512"/>
    <lineage>
        <taxon>Eukaryota</taxon>
        <taxon>Viridiplantae</taxon>
        <taxon>Streptophyta</taxon>
        <taxon>Embryophyta</taxon>
        <taxon>Tracheophyta</taxon>
        <taxon>Spermatophyta</taxon>
        <taxon>Magnoliopsida</taxon>
        <taxon>eudicotyledons</taxon>
        <taxon>Gunneridae</taxon>
        <taxon>Pentapetalae</taxon>
        <taxon>rosids</taxon>
        <taxon>fabids</taxon>
        <taxon>Fagales</taxon>
        <taxon>Fagaceae</taxon>
        <taxon>Quercus</taxon>
    </lineage>
</organism>
<dbReference type="SUPFAM" id="SSF48239">
    <property type="entry name" value="Terpenoid cyclases/Protein prenyltransferases"/>
    <property type="match status" value="1"/>
</dbReference>
<dbReference type="Gene3D" id="1.10.600.10">
    <property type="entry name" value="Farnesyl Diphosphate Synthase"/>
    <property type="match status" value="1"/>
</dbReference>
<dbReference type="PANTHER" id="PTHR31225">
    <property type="entry name" value="OS04G0344100 PROTEIN-RELATED"/>
    <property type="match status" value="1"/>
</dbReference>